<sequence length="159" mass="18644">FFMVLVRLRTGMPMRELERNFGVSMATASRIFSKWILFLQRSLKKITRFPTLAKVQRSLPSHFRQFPDTRVVIDCTEIRLQVPSALEAQRLTFSGYKHANTIKVLVGVKQYMPPFHHAKEGQMSADDVEATRQISRARVHIERVIRRIKEFQILNNEYP</sequence>
<feature type="non-terminal residue" evidence="1">
    <location>
        <position position="1"/>
    </location>
</feature>
<evidence type="ECO:0000313" key="2">
    <source>
        <dbReference type="Proteomes" id="UP000805193"/>
    </source>
</evidence>
<protein>
    <submittedName>
        <fullName evidence="1">Uncharacterized protein</fullName>
    </submittedName>
</protein>
<organism evidence="1 2">
    <name type="scientific">Ixodes persulcatus</name>
    <name type="common">Taiga tick</name>
    <dbReference type="NCBI Taxonomy" id="34615"/>
    <lineage>
        <taxon>Eukaryota</taxon>
        <taxon>Metazoa</taxon>
        <taxon>Ecdysozoa</taxon>
        <taxon>Arthropoda</taxon>
        <taxon>Chelicerata</taxon>
        <taxon>Arachnida</taxon>
        <taxon>Acari</taxon>
        <taxon>Parasitiformes</taxon>
        <taxon>Ixodida</taxon>
        <taxon>Ixodoidea</taxon>
        <taxon>Ixodidae</taxon>
        <taxon>Ixodinae</taxon>
        <taxon>Ixodes</taxon>
    </lineage>
</organism>
<keyword evidence="2" id="KW-1185">Reference proteome</keyword>
<proteinExistence type="predicted"/>
<gene>
    <name evidence="1" type="ORF">HPB47_010303</name>
</gene>
<evidence type="ECO:0000313" key="1">
    <source>
        <dbReference type="EMBL" id="KAG0412544.1"/>
    </source>
</evidence>
<feature type="non-terminal residue" evidence="1">
    <location>
        <position position="159"/>
    </location>
</feature>
<dbReference type="EMBL" id="JABSTQ010011338">
    <property type="protein sequence ID" value="KAG0412544.1"/>
    <property type="molecule type" value="Genomic_DNA"/>
</dbReference>
<dbReference type="Proteomes" id="UP000805193">
    <property type="component" value="Unassembled WGS sequence"/>
</dbReference>
<comment type="caution">
    <text evidence="1">The sequence shown here is derived from an EMBL/GenBank/DDBJ whole genome shotgun (WGS) entry which is preliminary data.</text>
</comment>
<reference evidence="1 2" key="1">
    <citation type="journal article" date="2020" name="Cell">
        <title>Large-Scale Comparative Analyses of Tick Genomes Elucidate Their Genetic Diversity and Vector Capacities.</title>
        <authorList>
            <consortium name="Tick Genome and Microbiome Consortium (TIGMIC)"/>
            <person name="Jia N."/>
            <person name="Wang J."/>
            <person name="Shi W."/>
            <person name="Du L."/>
            <person name="Sun Y."/>
            <person name="Zhan W."/>
            <person name="Jiang J.F."/>
            <person name="Wang Q."/>
            <person name="Zhang B."/>
            <person name="Ji P."/>
            <person name="Bell-Sakyi L."/>
            <person name="Cui X.M."/>
            <person name="Yuan T.T."/>
            <person name="Jiang B.G."/>
            <person name="Yang W.F."/>
            <person name="Lam T.T."/>
            <person name="Chang Q.C."/>
            <person name="Ding S.J."/>
            <person name="Wang X.J."/>
            <person name="Zhu J.G."/>
            <person name="Ruan X.D."/>
            <person name="Zhao L."/>
            <person name="Wei J.T."/>
            <person name="Ye R.Z."/>
            <person name="Que T.C."/>
            <person name="Du C.H."/>
            <person name="Zhou Y.H."/>
            <person name="Cheng J.X."/>
            <person name="Dai P.F."/>
            <person name="Guo W.B."/>
            <person name="Han X.H."/>
            <person name="Huang E.J."/>
            <person name="Li L.F."/>
            <person name="Wei W."/>
            <person name="Gao Y.C."/>
            <person name="Liu J.Z."/>
            <person name="Shao H.Z."/>
            <person name="Wang X."/>
            <person name="Wang C.C."/>
            <person name="Yang T.C."/>
            <person name="Huo Q.B."/>
            <person name="Li W."/>
            <person name="Chen H.Y."/>
            <person name="Chen S.E."/>
            <person name="Zhou L.G."/>
            <person name="Ni X.B."/>
            <person name="Tian J.H."/>
            <person name="Sheng Y."/>
            <person name="Liu T."/>
            <person name="Pan Y.S."/>
            <person name="Xia L.Y."/>
            <person name="Li J."/>
            <person name="Zhao F."/>
            <person name="Cao W.C."/>
        </authorList>
    </citation>
    <scope>NUCLEOTIDE SEQUENCE [LARGE SCALE GENOMIC DNA]</scope>
    <source>
        <strain evidence="1">Iper-2018</strain>
    </source>
</reference>
<accession>A0AC60P034</accession>
<name>A0AC60P034_IXOPE</name>